<organism evidence="1 2">
    <name type="scientific">Polyangium sorediatum</name>
    <dbReference type="NCBI Taxonomy" id="889274"/>
    <lineage>
        <taxon>Bacteria</taxon>
        <taxon>Pseudomonadati</taxon>
        <taxon>Myxococcota</taxon>
        <taxon>Polyangia</taxon>
        <taxon>Polyangiales</taxon>
        <taxon>Polyangiaceae</taxon>
        <taxon>Polyangium</taxon>
    </lineage>
</organism>
<reference evidence="1 2" key="1">
    <citation type="submission" date="2023-04" db="EMBL/GenBank/DDBJ databases">
        <title>The genome sequence of Polyangium sorediatum DSM14670.</title>
        <authorList>
            <person name="Zhang X."/>
        </authorList>
    </citation>
    <scope>NUCLEOTIDE SEQUENCE [LARGE SCALE GENOMIC DNA]</scope>
    <source>
        <strain evidence="1 2">DSM 14670</strain>
    </source>
</reference>
<name>A0ABT6NMQ3_9BACT</name>
<proteinExistence type="predicted"/>
<evidence type="ECO:0000313" key="2">
    <source>
        <dbReference type="Proteomes" id="UP001160301"/>
    </source>
</evidence>
<keyword evidence="2" id="KW-1185">Reference proteome</keyword>
<evidence type="ECO:0000313" key="1">
    <source>
        <dbReference type="EMBL" id="MDI1429607.1"/>
    </source>
</evidence>
<protein>
    <submittedName>
        <fullName evidence="1">Uncharacterized protein</fullName>
    </submittedName>
</protein>
<dbReference type="EMBL" id="JARZHI010000005">
    <property type="protein sequence ID" value="MDI1429607.1"/>
    <property type="molecule type" value="Genomic_DNA"/>
</dbReference>
<gene>
    <name evidence="1" type="ORF">QHF89_08875</name>
</gene>
<accession>A0ABT6NMQ3</accession>
<comment type="caution">
    <text evidence="1">The sequence shown here is derived from an EMBL/GenBank/DDBJ whole genome shotgun (WGS) entry which is preliminary data.</text>
</comment>
<dbReference type="Proteomes" id="UP001160301">
    <property type="component" value="Unassembled WGS sequence"/>
</dbReference>
<sequence length="335" mass="34557">MTLDSAFEAPTAMATRWVAERMIETMPRKHLSSLISASIVAVFGGGLCMTLGCAAADPDGFNAEEIVDEAEEALTGFSAFTAQSTTNFTGTTISPDPSERCFLSGVAGNLNQGLWVGGSISMKAAARVSGSTLFAHGGAFTDQHNARVPYNNLVKASTACLPSSYVASGLWSSNSGGTSPPVWVAALGTSLRQCFLTGVTGVDGSWNSSTRFARVVKITTTDATHSSTGWYIEGNLIDDVSGSHATISADCADFPTGTEFASGMAYATEDGTTSVPIGGSLGSPVVKGCALTEINGAFNLNNASEGIVITAPSVNTGLWMITVTNSRLGRWACAK</sequence>